<feature type="transmembrane region" description="Helical" evidence="2">
    <location>
        <begin position="1449"/>
        <end position="1465"/>
    </location>
</feature>
<name>A0ABQ8ZEJ3_9EUKA</name>
<dbReference type="Proteomes" id="UP001150062">
    <property type="component" value="Unassembled WGS sequence"/>
</dbReference>
<evidence type="ECO:0000256" key="2">
    <source>
        <dbReference type="SAM" id="Phobius"/>
    </source>
</evidence>
<evidence type="ECO:0000259" key="5">
    <source>
        <dbReference type="Pfam" id="PF25778"/>
    </source>
</evidence>
<feature type="domain" description="Tyrosine-protein kinase ephrin type A/B receptor-like" evidence="4">
    <location>
        <begin position="844"/>
        <end position="887"/>
    </location>
</feature>
<reference evidence="6" key="1">
    <citation type="submission" date="2022-08" db="EMBL/GenBank/DDBJ databases">
        <title>Novel sulfate-reducing endosymbionts in the free-living metamonad Anaeramoeba.</title>
        <authorList>
            <person name="Jerlstrom-Hultqvist J."/>
            <person name="Cepicka I."/>
            <person name="Gallot-Lavallee L."/>
            <person name="Salas-Leiva D."/>
            <person name="Curtis B.A."/>
            <person name="Zahonova K."/>
            <person name="Pipaliya S."/>
            <person name="Dacks J."/>
            <person name="Roger A.J."/>
        </authorList>
    </citation>
    <scope>NUCLEOTIDE SEQUENCE</scope>
    <source>
        <strain evidence="6">Schooner1</strain>
    </source>
</reference>
<feature type="domain" description="DUF7948" evidence="5">
    <location>
        <begin position="68"/>
        <end position="267"/>
    </location>
</feature>
<keyword evidence="3" id="KW-0732">Signal</keyword>
<feature type="domain" description="Tyrosine-protein kinase ephrin type A/B receptor-like" evidence="4">
    <location>
        <begin position="1056"/>
        <end position="1095"/>
    </location>
</feature>
<dbReference type="InterPro" id="IPR009030">
    <property type="entry name" value="Growth_fac_rcpt_cys_sf"/>
</dbReference>
<dbReference type="InterPro" id="IPR011641">
    <property type="entry name" value="Tyr-kin_ephrin_A/B_rcpt-like"/>
</dbReference>
<feature type="domain" description="Tyrosine-protein kinase ephrin type A/B receptor-like" evidence="4">
    <location>
        <begin position="768"/>
        <end position="807"/>
    </location>
</feature>
<dbReference type="EMBL" id="JAOAOG010000006">
    <property type="protein sequence ID" value="KAJ6255304.1"/>
    <property type="molecule type" value="Genomic_DNA"/>
</dbReference>
<dbReference type="SUPFAM" id="SSF101898">
    <property type="entry name" value="NHL repeat"/>
    <property type="match status" value="1"/>
</dbReference>
<feature type="domain" description="Tyrosine-protein kinase ephrin type A/B receptor-like" evidence="4">
    <location>
        <begin position="912"/>
        <end position="955"/>
    </location>
</feature>
<feature type="coiled-coil region" evidence="1">
    <location>
        <begin position="1587"/>
        <end position="1614"/>
    </location>
</feature>
<keyword evidence="1" id="KW-0175">Coiled coil</keyword>
<keyword evidence="2" id="KW-0812">Transmembrane</keyword>
<dbReference type="SMART" id="SM00261">
    <property type="entry name" value="FU"/>
    <property type="match status" value="3"/>
</dbReference>
<dbReference type="Pfam" id="PF07699">
    <property type="entry name" value="Ephrin_rec_like"/>
    <property type="match status" value="5"/>
</dbReference>
<feature type="transmembrane region" description="Helical" evidence="2">
    <location>
        <begin position="1485"/>
        <end position="1501"/>
    </location>
</feature>
<keyword evidence="2" id="KW-0472">Membrane</keyword>
<feature type="transmembrane region" description="Helical" evidence="2">
    <location>
        <begin position="1212"/>
        <end position="1232"/>
    </location>
</feature>
<feature type="transmembrane region" description="Helical" evidence="2">
    <location>
        <begin position="1310"/>
        <end position="1327"/>
    </location>
</feature>
<feature type="transmembrane region" description="Helical" evidence="2">
    <location>
        <begin position="1417"/>
        <end position="1437"/>
    </location>
</feature>
<dbReference type="Gene3D" id="2.10.50.10">
    <property type="entry name" value="Tumor Necrosis Factor Receptor, subunit A, domain 2"/>
    <property type="match status" value="6"/>
</dbReference>
<accession>A0ABQ8ZEJ3</accession>
<gene>
    <name evidence="6" type="ORF">M0813_11519</name>
</gene>
<dbReference type="Pfam" id="PF25778">
    <property type="entry name" value="DUF7948"/>
    <property type="match status" value="1"/>
</dbReference>
<comment type="caution">
    <text evidence="6">The sequence shown here is derived from an EMBL/GenBank/DDBJ whole genome shotgun (WGS) entry which is preliminary data.</text>
</comment>
<dbReference type="InterPro" id="IPR057708">
    <property type="entry name" value="DUF7948"/>
</dbReference>
<protein>
    <submittedName>
        <fullName evidence="6">Insulin-like growth factor binding protein</fullName>
    </submittedName>
</protein>
<evidence type="ECO:0000259" key="4">
    <source>
        <dbReference type="Pfam" id="PF07699"/>
    </source>
</evidence>
<sequence>MKLHCLFFVVIIFVFVQLSIQSTYNQQAIQNDEMIFPSLSQNVKGQKSPPVSEKYVSQINQIKYPIFFYPNSGQNEDQNVKYICNLHSKGIWFFTNESIVYGINEDYQIQMKLIGANFETTKPLLKRKSVSHYYLGKFKATDIENYSGVKYENIYSNIDLEFHINDETGNLKSSFVLDRAADMSQIQWKYETKNEALTMTISESNGNLQFYSKSTNSLIFEESKPVFFQNNRQLEGDFILDEVNGVVTFQIDKNYNFNEEEALVIDPNYATYVGGNKMEKSNNAIQDEDGCVIVIGSSKSTNFDITISKFPFVGSGDIEDVLVFKFCGDKQEIRWSLFLGSSACDRAWAIDFDGNGDLIIGGYTDGHESSNTTPFPTTSGVIEQECSDQTNQGTVFITKLLNNGSDIIWSTLICSAHHSTLNSLKYLPGDNKIVIGGFSNANFPQNGYNASKHSCLSKDTNKVAFIGLVDNEGTDLERVTCLKPNSQDNLVTNVEKISVVNNEYIYFGGWIEHTSGEFWESPDCPVKRDPLDDLRSILVGRLHLSNFTYDYACAYGGDGKSNFYDMEFDSEGNMWVVGSSEASNFVTTGDALLPTKPSGLETSLLGNVFKLDSKLTTILYSTWIYKKENPSVPEVRSIAIGSNDEVMISVRNFFPTQSMVDHNYGVDNALFVLNKQFDQFLVNISNPLSYCDKILLYNGDIYNFTLMCYGSSPFNYPSENAYQEEQNGDDDIQLISLYWKCGTGNYTTREGCFPCSAGKFNDEAVMANECEKCPRGTYQELEGQSFCRECALGSFTSRLGQTSCQNCSVGTFANVTKLTQCHDCGPGTYAGELGLSECLGCVPGTYANKTGLSACEDCSSGYYSGGVGSSACDICESGTYSDTDGSTGCTKCYPGSYQNTQGQTKCIHCPEGQYAGGKGNHNCTDCEVGTHQPNQWTTSCERCSRGYYQDEEGAVDCPQCPPGSISPNTGSPACQPCTEGTYAHENRIECIPCPAGTYNNKTSGDSIDACEPCPVLTYNPKTGSKSIEACIRCENGFWSETAGAITESVCIPCGKGTYLDPNDLDGECQTCELGYYSPKIASTSCIACPEGTTSSSNFQKYVSCGSGTYAEGEANPQCNKCEKGTFNNGTKQTACKKCLHPEYCLGGDTCASGRDPQKQCEKCKEGYFELNKSCQKCPTNLQYVYLLVLIIAFIVLLFVFKKRVQRKILEDPFPVSRIVVTFVQIISLLFTLKLSWPETVSGSMSKWGTIFVFDLNVLASPDCYSQLSWKDKWVLQFMTPLIIISILLAVYLALNRYYKSHGLKEQQKEFGIFFSRLFSLTLKYFFIPMSNISFQPFNYTTDPETNEKVLSIDPSISTSSTTYKKYLTLYILSIIIYIVGIPLFFIIVLLKAKKANFSKFWADRFGWIFLNYKSNRYWFEIFEIFIKFFLAISSLFFANDDDGISQRNYFLLSLFVVALLLMIYLKPYQVDVTFDHGKFAAEDKAQIGFYIMIIGAITLALQQLNNILFVILWPLGAIISFVGLYSSYQKMKEKKAKSKIKFYAKAEIKKQEKMLRKFTKKQTFSDLHLLSLNQQIIKSIKESVSVEKDLLRQIKQLDDKIQILQNNYTVFNDEKLNLLKEREENEGKMGKLDGENDD</sequence>
<evidence type="ECO:0000313" key="7">
    <source>
        <dbReference type="Proteomes" id="UP001150062"/>
    </source>
</evidence>
<dbReference type="SUPFAM" id="SSF57184">
    <property type="entry name" value="Growth factor receptor domain"/>
    <property type="match status" value="3"/>
</dbReference>
<dbReference type="InterPro" id="IPR006212">
    <property type="entry name" value="Furin_repeat"/>
</dbReference>
<feature type="transmembrane region" description="Helical" evidence="2">
    <location>
        <begin position="1507"/>
        <end position="1528"/>
    </location>
</feature>
<proteinExistence type="predicted"/>
<keyword evidence="2" id="KW-1133">Transmembrane helix</keyword>
<feature type="signal peptide" evidence="3">
    <location>
        <begin position="1"/>
        <end position="21"/>
    </location>
</feature>
<dbReference type="SMART" id="SM01411">
    <property type="entry name" value="Ephrin_rec_like"/>
    <property type="match status" value="7"/>
</dbReference>
<feature type="domain" description="Tyrosine-protein kinase ephrin type A/B receptor-like" evidence="4">
    <location>
        <begin position="980"/>
        <end position="1030"/>
    </location>
</feature>
<feature type="chain" id="PRO_5045475404" evidence="3">
    <location>
        <begin position="22"/>
        <end position="1638"/>
    </location>
</feature>
<dbReference type="PANTHER" id="PTHR46967:SF1">
    <property type="entry name" value="KERATIN-ASSOCIATED PROTEIN 16-1-LIKE"/>
    <property type="match status" value="1"/>
</dbReference>
<evidence type="ECO:0000256" key="3">
    <source>
        <dbReference type="SAM" id="SignalP"/>
    </source>
</evidence>
<organism evidence="6 7">
    <name type="scientific">Anaeramoeba flamelloides</name>
    <dbReference type="NCBI Taxonomy" id="1746091"/>
    <lineage>
        <taxon>Eukaryota</taxon>
        <taxon>Metamonada</taxon>
        <taxon>Anaeramoebidae</taxon>
        <taxon>Anaeramoeba</taxon>
    </lineage>
</organism>
<evidence type="ECO:0000256" key="1">
    <source>
        <dbReference type="SAM" id="Coils"/>
    </source>
</evidence>
<dbReference type="PANTHER" id="PTHR46967">
    <property type="entry name" value="INSULIN-LIKE GROWTH FACTOR BINDING PROTEIN,N-TERMINAL"/>
    <property type="match status" value="1"/>
</dbReference>
<feature type="transmembrane region" description="Helical" evidence="2">
    <location>
        <begin position="1183"/>
        <end position="1200"/>
    </location>
</feature>
<evidence type="ECO:0000313" key="6">
    <source>
        <dbReference type="EMBL" id="KAJ6255304.1"/>
    </source>
</evidence>
<keyword evidence="7" id="KW-1185">Reference proteome</keyword>
<feature type="transmembrane region" description="Helical" evidence="2">
    <location>
        <begin position="1277"/>
        <end position="1298"/>
    </location>
</feature>
<feature type="transmembrane region" description="Helical" evidence="2">
    <location>
        <begin position="1367"/>
        <end position="1390"/>
    </location>
</feature>